<protein>
    <recommendedName>
        <fullName evidence="2">TRF2/HOY1 PH-like domain-containing protein</fullName>
    </recommendedName>
</protein>
<feature type="compositionally biased region" description="Low complexity" evidence="1">
    <location>
        <begin position="118"/>
        <end position="130"/>
    </location>
</feature>
<organism evidence="3">
    <name type="scientific">Prasinoderma singulare</name>
    <dbReference type="NCBI Taxonomy" id="676789"/>
    <lineage>
        <taxon>Eukaryota</taxon>
        <taxon>Viridiplantae</taxon>
        <taxon>Prasinodermophyta</taxon>
        <taxon>Prasinodermophyceae</taxon>
        <taxon>Prasinodermales</taxon>
        <taxon>Prasinodermaceae</taxon>
        <taxon>Prasinoderma</taxon>
    </lineage>
</organism>
<dbReference type="PANTHER" id="PTHR33494:SF1">
    <property type="entry name" value="C2H2-TYPE DOMAIN-CONTAINING PROTEIN-RELATED"/>
    <property type="match status" value="1"/>
</dbReference>
<name>A0A7S3C5L3_9VIRI</name>
<evidence type="ECO:0000313" key="3">
    <source>
        <dbReference type="EMBL" id="CAE0154805.1"/>
    </source>
</evidence>
<dbReference type="AlphaFoldDB" id="A0A7S3C5L3"/>
<feature type="compositionally biased region" description="Basic and acidic residues" evidence="1">
    <location>
        <begin position="47"/>
        <end position="62"/>
    </location>
</feature>
<feature type="domain" description="TRF2/HOY1 PH-like" evidence="2">
    <location>
        <begin position="168"/>
        <end position="286"/>
    </location>
</feature>
<evidence type="ECO:0000256" key="1">
    <source>
        <dbReference type="SAM" id="MobiDB-lite"/>
    </source>
</evidence>
<accession>A0A7S3C5L3</accession>
<dbReference type="InterPro" id="IPR057939">
    <property type="entry name" value="TRF2_HOY1_PH"/>
</dbReference>
<feature type="region of interest" description="Disordered" evidence="1">
    <location>
        <begin position="421"/>
        <end position="442"/>
    </location>
</feature>
<dbReference type="Pfam" id="PF24818">
    <property type="entry name" value="PH_TRF2_HOY1"/>
    <property type="match status" value="1"/>
</dbReference>
<feature type="region of interest" description="Disordered" evidence="1">
    <location>
        <begin position="114"/>
        <end position="141"/>
    </location>
</feature>
<evidence type="ECO:0000259" key="2">
    <source>
        <dbReference type="Pfam" id="PF24818"/>
    </source>
</evidence>
<sequence length="482" mass="49736">MLGLGGALTALEGLNPHVGSAAGSVVTGAAAAAVKPGSAAAARGRKRCAEKDGRDAAGRDAATDGAHAAPAALNASVRCALENITSSTPAPLGLKLDKSRTFQNMVLSALRHPTAPQGAGEHAAHAHAVGPNRSGRLPRAAAAAASARCKAAGTAGAAEGEEKLKAANFPARVLRIGSWSRVARYEGDVVAKCYYAKRKLVWEVLEHGLKSKLEMLWDDIHALRVHRPEGEEATLEVVLSRPPSCFNENEPVPRKHTNWVHAVDFTGGHAKALTPHVLTFAPGMLDRPLEIMLKCDARLAQLAEFTDAPPGDCHTLPASPRTVGALGIAGVGLPALGVVGATLVVRPAPPPPPASMYRPRGVFHDATDSDSMATDDAPSATLEASVHNDGAEGAGCAVNDAHEFDWAGLLVTADSTGARAATSGEERKLTKASPSQRKSKQALVLGVKATASKYKVARNARAAAASDAKRAKLEGSGLIPLP</sequence>
<dbReference type="PANTHER" id="PTHR33494">
    <property type="entry name" value="OS02G0793800 PROTEIN"/>
    <property type="match status" value="1"/>
</dbReference>
<feature type="region of interest" description="Disordered" evidence="1">
    <location>
        <begin position="36"/>
        <end position="64"/>
    </location>
</feature>
<dbReference type="EMBL" id="HBHY01023124">
    <property type="protein sequence ID" value="CAE0154805.1"/>
    <property type="molecule type" value="Transcribed_RNA"/>
</dbReference>
<proteinExistence type="predicted"/>
<reference evidence="3" key="1">
    <citation type="submission" date="2021-01" db="EMBL/GenBank/DDBJ databases">
        <authorList>
            <person name="Corre E."/>
            <person name="Pelletier E."/>
            <person name="Niang G."/>
            <person name="Scheremetjew M."/>
            <person name="Finn R."/>
            <person name="Kale V."/>
            <person name="Holt S."/>
            <person name="Cochrane G."/>
            <person name="Meng A."/>
            <person name="Brown T."/>
            <person name="Cohen L."/>
        </authorList>
    </citation>
    <scope>NUCLEOTIDE SEQUENCE</scope>
    <source>
        <strain evidence="3">RCC927</strain>
    </source>
</reference>
<gene>
    <name evidence="3" type="ORF">PSIN1315_LOCUS14845</name>
</gene>